<accession>A0A9W6PF68</accession>
<protein>
    <recommendedName>
        <fullName evidence="5">HTH gntR-type domain-containing protein</fullName>
    </recommendedName>
</protein>
<keyword evidence="2" id="KW-0238">DNA-binding</keyword>
<dbReference type="InterPro" id="IPR000524">
    <property type="entry name" value="Tscrpt_reg_HTH_GntR"/>
</dbReference>
<reference evidence="6" key="1">
    <citation type="submission" date="2023-02" db="EMBL/GenBank/DDBJ databases">
        <title>Kitasatospora phosalacinea NBRC 14362.</title>
        <authorList>
            <person name="Ichikawa N."/>
            <person name="Sato H."/>
            <person name="Tonouchi N."/>
        </authorList>
    </citation>
    <scope>NUCLEOTIDE SEQUENCE</scope>
    <source>
        <strain evidence="6">NBRC 14362</strain>
    </source>
</reference>
<dbReference type="Gene3D" id="1.10.10.10">
    <property type="entry name" value="Winged helix-like DNA-binding domain superfamily/Winged helix DNA-binding domain"/>
    <property type="match status" value="1"/>
</dbReference>
<name>A0A9W6PF68_9ACTN</name>
<proteinExistence type="predicted"/>
<dbReference type="SUPFAM" id="SSF46785">
    <property type="entry name" value="Winged helix' DNA-binding domain"/>
    <property type="match status" value="1"/>
</dbReference>
<dbReference type="AlphaFoldDB" id="A0A9W6PF68"/>
<evidence type="ECO:0000256" key="4">
    <source>
        <dbReference type="SAM" id="MobiDB-lite"/>
    </source>
</evidence>
<feature type="region of interest" description="Disordered" evidence="4">
    <location>
        <begin position="71"/>
        <end position="90"/>
    </location>
</feature>
<evidence type="ECO:0000256" key="2">
    <source>
        <dbReference type="ARBA" id="ARBA00023125"/>
    </source>
</evidence>
<dbReference type="InterPro" id="IPR036390">
    <property type="entry name" value="WH_DNA-bd_sf"/>
</dbReference>
<dbReference type="EMBL" id="BSRX01000009">
    <property type="protein sequence ID" value="GLW53991.1"/>
    <property type="molecule type" value="Genomic_DNA"/>
</dbReference>
<evidence type="ECO:0000256" key="1">
    <source>
        <dbReference type="ARBA" id="ARBA00023015"/>
    </source>
</evidence>
<dbReference type="InterPro" id="IPR050679">
    <property type="entry name" value="Bact_HTH_transcr_reg"/>
</dbReference>
<dbReference type="RefSeq" id="WP_285678267.1">
    <property type="nucleotide sequence ID" value="NZ_BSRX01000009.1"/>
</dbReference>
<evidence type="ECO:0000313" key="7">
    <source>
        <dbReference type="Proteomes" id="UP001165143"/>
    </source>
</evidence>
<feature type="domain" description="HTH gntR-type" evidence="5">
    <location>
        <begin position="12"/>
        <end position="81"/>
    </location>
</feature>
<dbReference type="PANTHER" id="PTHR44846:SF17">
    <property type="entry name" value="GNTR-FAMILY TRANSCRIPTIONAL REGULATOR"/>
    <property type="match status" value="1"/>
</dbReference>
<keyword evidence="1" id="KW-0805">Transcription regulation</keyword>
<gene>
    <name evidence="6" type="ORF">Kpho01_20020</name>
</gene>
<evidence type="ECO:0000259" key="5">
    <source>
        <dbReference type="PROSITE" id="PS50949"/>
    </source>
</evidence>
<dbReference type="GO" id="GO:0045892">
    <property type="term" value="P:negative regulation of DNA-templated transcription"/>
    <property type="evidence" value="ECO:0007669"/>
    <property type="project" value="TreeGrafter"/>
</dbReference>
<dbReference type="PANTHER" id="PTHR44846">
    <property type="entry name" value="MANNOSYL-D-GLYCERATE TRANSPORT/METABOLISM SYSTEM REPRESSOR MNGR-RELATED"/>
    <property type="match status" value="1"/>
</dbReference>
<evidence type="ECO:0000313" key="6">
    <source>
        <dbReference type="EMBL" id="GLW53991.1"/>
    </source>
</evidence>
<evidence type="ECO:0000256" key="3">
    <source>
        <dbReference type="ARBA" id="ARBA00023163"/>
    </source>
</evidence>
<dbReference type="Pfam" id="PF00392">
    <property type="entry name" value="GntR"/>
    <property type="match status" value="1"/>
</dbReference>
<dbReference type="PROSITE" id="PS50949">
    <property type="entry name" value="HTH_GNTR"/>
    <property type="match status" value="1"/>
</dbReference>
<organism evidence="6 7">
    <name type="scientific">Kitasatospora phosalacinea</name>
    <dbReference type="NCBI Taxonomy" id="2065"/>
    <lineage>
        <taxon>Bacteria</taxon>
        <taxon>Bacillati</taxon>
        <taxon>Actinomycetota</taxon>
        <taxon>Actinomycetes</taxon>
        <taxon>Kitasatosporales</taxon>
        <taxon>Streptomycetaceae</taxon>
        <taxon>Kitasatospora</taxon>
    </lineage>
</organism>
<dbReference type="InterPro" id="IPR036388">
    <property type="entry name" value="WH-like_DNA-bd_sf"/>
</dbReference>
<comment type="caution">
    <text evidence="6">The sequence shown here is derived from an EMBL/GenBank/DDBJ whole genome shotgun (WGS) entry which is preliminary data.</text>
</comment>
<sequence length="90" mass="9896">MSATPQPRKSAVPPYRKVAAELARKIHAGVYDSGLPFPSESALKDRFGRAPMTIRRALEVVRDEMGLIETDWGKGSTVRPPETRPAPPVE</sequence>
<dbReference type="GO" id="GO:0003677">
    <property type="term" value="F:DNA binding"/>
    <property type="evidence" value="ECO:0007669"/>
    <property type="project" value="UniProtKB-KW"/>
</dbReference>
<dbReference type="Proteomes" id="UP001165143">
    <property type="component" value="Unassembled WGS sequence"/>
</dbReference>
<keyword evidence="3" id="KW-0804">Transcription</keyword>
<dbReference type="GO" id="GO:0003700">
    <property type="term" value="F:DNA-binding transcription factor activity"/>
    <property type="evidence" value="ECO:0007669"/>
    <property type="project" value="InterPro"/>
</dbReference>